<feature type="region of interest" description="Disordered" evidence="1">
    <location>
        <begin position="1"/>
        <end position="27"/>
    </location>
</feature>
<comment type="caution">
    <text evidence="2">The sequence shown here is derived from an EMBL/GenBank/DDBJ whole genome shotgun (WGS) entry which is preliminary data.</text>
</comment>
<evidence type="ECO:0000313" key="3">
    <source>
        <dbReference type="Proteomes" id="UP001328107"/>
    </source>
</evidence>
<gene>
    <name evidence="2" type="ORF">PMAYCL1PPCAC_20790</name>
</gene>
<dbReference type="Proteomes" id="UP001328107">
    <property type="component" value="Unassembled WGS sequence"/>
</dbReference>
<protein>
    <submittedName>
        <fullName evidence="2">Uncharacterized protein</fullName>
    </submittedName>
</protein>
<evidence type="ECO:0000313" key="2">
    <source>
        <dbReference type="EMBL" id="GMR50595.1"/>
    </source>
</evidence>
<keyword evidence="3" id="KW-1185">Reference proteome</keyword>
<evidence type="ECO:0000256" key="1">
    <source>
        <dbReference type="SAM" id="MobiDB-lite"/>
    </source>
</evidence>
<feature type="non-terminal residue" evidence="2">
    <location>
        <position position="88"/>
    </location>
</feature>
<accession>A0AAN5I3Y2</accession>
<feature type="non-terminal residue" evidence="2">
    <location>
        <position position="1"/>
    </location>
</feature>
<dbReference type="EMBL" id="BTRK01000004">
    <property type="protein sequence ID" value="GMR50595.1"/>
    <property type="molecule type" value="Genomic_DNA"/>
</dbReference>
<organism evidence="2 3">
    <name type="scientific">Pristionchus mayeri</name>
    <dbReference type="NCBI Taxonomy" id="1317129"/>
    <lineage>
        <taxon>Eukaryota</taxon>
        <taxon>Metazoa</taxon>
        <taxon>Ecdysozoa</taxon>
        <taxon>Nematoda</taxon>
        <taxon>Chromadorea</taxon>
        <taxon>Rhabditida</taxon>
        <taxon>Rhabditina</taxon>
        <taxon>Diplogasteromorpha</taxon>
        <taxon>Diplogasteroidea</taxon>
        <taxon>Neodiplogasteridae</taxon>
        <taxon>Pristionchus</taxon>
    </lineage>
</organism>
<name>A0AAN5I3Y2_9BILA</name>
<proteinExistence type="predicted"/>
<reference evidence="3" key="1">
    <citation type="submission" date="2022-10" db="EMBL/GenBank/DDBJ databases">
        <title>Genome assembly of Pristionchus species.</title>
        <authorList>
            <person name="Yoshida K."/>
            <person name="Sommer R.J."/>
        </authorList>
    </citation>
    <scope>NUCLEOTIDE SEQUENCE [LARGE SCALE GENOMIC DNA]</scope>
    <source>
        <strain evidence="3">RS5460</strain>
    </source>
</reference>
<dbReference type="AlphaFoldDB" id="A0AAN5I3Y2"/>
<feature type="region of interest" description="Disordered" evidence="1">
    <location>
        <begin position="56"/>
        <end position="88"/>
    </location>
</feature>
<sequence length="88" mass="10198">DGPLSEGDQSSETFEVETSKRPTRNVSRPAKFDDYVEQLVGEDEIFLKRRSESIEKKDKKRRYSSKGASRSKIVKIDNEENETMKNEL</sequence>
<feature type="compositionally biased region" description="Basic and acidic residues" evidence="1">
    <location>
        <begin position="74"/>
        <end position="88"/>
    </location>
</feature>